<evidence type="ECO:0000313" key="8">
    <source>
        <dbReference type="Proteomes" id="UP000245207"/>
    </source>
</evidence>
<organism evidence="7 8">
    <name type="scientific">Artemisia annua</name>
    <name type="common">Sweet wormwood</name>
    <dbReference type="NCBI Taxonomy" id="35608"/>
    <lineage>
        <taxon>Eukaryota</taxon>
        <taxon>Viridiplantae</taxon>
        <taxon>Streptophyta</taxon>
        <taxon>Embryophyta</taxon>
        <taxon>Tracheophyta</taxon>
        <taxon>Spermatophyta</taxon>
        <taxon>Magnoliopsida</taxon>
        <taxon>eudicotyledons</taxon>
        <taxon>Gunneridae</taxon>
        <taxon>Pentapetalae</taxon>
        <taxon>asterids</taxon>
        <taxon>campanulids</taxon>
        <taxon>Asterales</taxon>
        <taxon>Asteraceae</taxon>
        <taxon>Asteroideae</taxon>
        <taxon>Anthemideae</taxon>
        <taxon>Artemisiinae</taxon>
        <taxon>Artemisia</taxon>
    </lineage>
</organism>
<dbReference type="AlphaFoldDB" id="A0A2U1P2Y1"/>
<keyword evidence="2" id="KW-0325">Glycoprotein</keyword>
<name>A0A2U1P2Y1_ARTAN</name>
<gene>
    <name evidence="7" type="ORF">CTI12_AA080450</name>
</gene>
<keyword evidence="5" id="KW-0732">Signal</keyword>
<comment type="caution">
    <text evidence="7">The sequence shown here is derived from an EMBL/GenBank/DDBJ whole genome shotgun (WGS) entry which is preliminary data.</text>
</comment>
<dbReference type="InterPro" id="IPR003245">
    <property type="entry name" value="Phytocyanin_dom"/>
</dbReference>
<evidence type="ECO:0000256" key="5">
    <source>
        <dbReference type="SAM" id="SignalP"/>
    </source>
</evidence>
<dbReference type="PANTHER" id="PTHR33021">
    <property type="entry name" value="BLUE COPPER PROTEIN"/>
    <property type="match status" value="1"/>
</dbReference>
<dbReference type="EMBL" id="PKPP01001774">
    <property type="protein sequence ID" value="PWA80040.1"/>
    <property type="molecule type" value="Genomic_DNA"/>
</dbReference>
<protein>
    <submittedName>
        <fullName evidence="7">Cupredoxin superfamily protein</fullName>
    </submittedName>
</protein>
<evidence type="ECO:0000256" key="1">
    <source>
        <dbReference type="ARBA" id="ARBA00022723"/>
    </source>
</evidence>
<evidence type="ECO:0000256" key="3">
    <source>
        <dbReference type="SAM" id="MobiDB-lite"/>
    </source>
</evidence>
<evidence type="ECO:0000313" key="7">
    <source>
        <dbReference type="EMBL" id="PWA80040.1"/>
    </source>
</evidence>
<dbReference type="Proteomes" id="UP000245207">
    <property type="component" value="Unassembled WGS sequence"/>
</dbReference>
<dbReference type="CDD" id="cd04216">
    <property type="entry name" value="Phytocyanin"/>
    <property type="match status" value="1"/>
</dbReference>
<sequence>MTGAMMTKILMSIIATTMIFQLALAVDHNVGKPNGGWDQSTDLKSWASAQTFIVGDNLVFTYTGSHDVLEVTKDNYDSCTTLDRISTNLFSPTTIELTDAGNRYFICGSAGHCDQGMKVEIQTVAAATPPSSDSPPVAPPVSTDVPAPPVISGGSPNNTGETTNPPPTPEPSSAAIFNILTFVSMVGFVFLMMI</sequence>
<feature type="compositionally biased region" description="Low complexity" evidence="3">
    <location>
        <begin position="140"/>
        <end position="163"/>
    </location>
</feature>
<dbReference type="GO" id="GO:0005886">
    <property type="term" value="C:plasma membrane"/>
    <property type="evidence" value="ECO:0007669"/>
    <property type="project" value="TreeGrafter"/>
</dbReference>
<feature type="signal peptide" evidence="5">
    <location>
        <begin position="1"/>
        <end position="25"/>
    </location>
</feature>
<dbReference type="GO" id="GO:0009055">
    <property type="term" value="F:electron transfer activity"/>
    <property type="evidence" value="ECO:0007669"/>
    <property type="project" value="InterPro"/>
</dbReference>
<dbReference type="GO" id="GO:0046872">
    <property type="term" value="F:metal ion binding"/>
    <property type="evidence" value="ECO:0007669"/>
    <property type="project" value="UniProtKB-KW"/>
</dbReference>
<dbReference type="OrthoDB" id="687020at2759"/>
<keyword evidence="4" id="KW-0812">Transmembrane</keyword>
<dbReference type="Gene3D" id="2.60.40.420">
    <property type="entry name" value="Cupredoxins - blue copper proteins"/>
    <property type="match status" value="1"/>
</dbReference>
<evidence type="ECO:0000256" key="4">
    <source>
        <dbReference type="SAM" id="Phobius"/>
    </source>
</evidence>
<proteinExistence type="predicted"/>
<dbReference type="InterPro" id="IPR039391">
    <property type="entry name" value="Phytocyanin-like"/>
</dbReference>
<dbReference type="PANTHER" id="PTHR33021:SF484">
    <property type="entry name" value="BLUE (TYPE 1) COPPER BINDING PROTEIN"/>
    <property type="match status" value="1"/>
</dbReference>
<dbReference type="InterPro" id="IPR008972">
    <property type="entry name" value="Cupredoxin"/>
</dbReference>
<accession>A0A2U1P2Y1</accession>
<dbReference type="Pfam" id="PF02298">
    <property type="entry name" value="Cu_bind_like"/>
    <property type="match status" value="1"/>
</dbReference>
<keyword evidence="4" id="KW-1133">Transmembrane helix</keyword>
<dbReference type="FunFam" id="2.60.40.420:FF:000003">
    <property type="entry name" value="Blue copper"/>
    <property type="match status" value="1"/>
</dbReference>
<reference evidence="7 8" key="1">
    <citation type="journal article" date="2018" name="Mol. Plant">
        <title>The genome of Artemisia annua provides insight into the evolution of Asteraceae family and artemisinin biosynthesis.</title>
        <authorList>
            <person name="Shen Q."/>
            <person name="Zhang L."/>
            <person name="Liao Z."/>
            <person name="Wang S."/>
            <person name="Yan T."/>
            <person name="Shi P."/>
            <person name="Liu M."/>
            <person name="Fu X."/>
            <person name="Pan Q."/>
            <person name="Wang Y."/>
            <person name="Lv Z."/>
            <person name="Lu X."/>
            <person name="Zhang F."/>
            <person name="Jiang W."/>
            <person name="Ma Y."/>
            <person name="Chen M."/>
            <person name="Hao X."/>
            <person name="Li L."/>
            <person name="Tang Y."/>
            <person name="Lv G."/>
            <person name="Zhou Y."/>
            <person name="Sun X."/>
            <person name="Brodelius P.E."/>
            <person name="Rose J.K.C."/>
            <person name="Tang K."/>
        </authorList>
    </citation>
    <scope>NUCLEOTIDE SEQUENCE [LARGE SCALE GENOMIC DNA]</scope>
    <source>
        <strain evidence="8">cv. Huhao1</strain>
        <tissue evidence="7">Leaf</tissue>
    </source>
</reference>
<evidence type="ECO:0000256" key="2">
    <source>
        <dbReference type="ARBA" id="ARBA00023180"/>
    </source>
</evidence>
<feature type="region of interest" description="Disordered" evidence="3">
    <location>
        <begin position="126"/>
        <end position="170"/>
    </location>
</feature>
<feature type="chain" id="PRO_5015643668" evidence="5">
    <location>
        <begin position="26"/>
        <end position="194"/>
    </location>
</feature>
<feature type="transmembrane region" description="Helical" evidence="4">
    <location>
        <begin position="174"/>
        <end position="193"/>
    </location>
</feature>
<keyword evidence="4" id="KW-0472">Membrane</keyword>
<evidence type="ECO:0000259" key="6">
    <source>
        <dbReference type="PROSITE" id="PS51485"/>
    </source>
</evidence>
<feature type="domain" description="Phytocyanin" evidence="6">
    <location>
        <begin position="26"/>
        <end position="125"/>
    </location>
</feature>
<keyword evidence="8" id="KW-1185">Reference proteome</keyword>
<dbReference type="SUPFAM" id="SSF49503">
    <property type="entry name" value="Cupredoxins"/>
    <property type="match status" value="1"/>
</dbReference>
<dbReference type="PROSITE" id="PS51485">
    <property type="entry name" value="PHYTOCYANIN"/>
    <property type="match status" value="1"/>
</dbReference>
<keyword evidence="1" id="KW-0479">Metal-binding</keyword>